<feature type="compositionally biased region" description="Basic and acidic residues" evidence="5">
    <location>
        <begin position="35"/>
        <end position="59"/>
    </location>
</feature>
<feature type="domain" description="Chemokine interleukin-8-like" evidence="6">
    <location>
        <begin position="137"/>
        <end position="193"/>
    </location>
</feature>
<protein>
    <submittedName>
        <fullName evidence="7">C-C motif chemokine 4-like</fullName>
    </submittedName>
</protein>
<dbReference type="GO" id="GO:0006955">
    <property type="term" value="P:immune response"/>
    <property type="evidence" value="ECO:0007669"/>
    <property type="project" value="InterPro"/>
</dbReference>
<dbReference type="GO" id="GO:0005615">
    <property type="term" value="C:extracellular space"/>
    <property type="evidence" value="ECO:0007669"/>
    <property type="project" value="UniProtKB-KW"/>
</dbReference>
<accession>A0A9W7WFV6</accession>
<keyword evidence="3" id="KW-0964">Secreted</keyword>
<evidence type="ECO:0000313" key="7">
    <source>
        <dbReference type="EMBL" id="KAI7799982.1"/>
    </source>
</evidence>
<keyword evidence="8" id="KW-1185">Reference proteome</keyword>
<dbReference type="InterPro" id="IPR039809">
    <property type="entry name" value="Chemokine_b/g/d"/>
</dbReference>
<sequence length="245" mass="27794">PAPVLEPEPKPVLESEKEPEPKMAPVPEPEPESEQEPKLDPEPKPTTVSEHEPESEQEPKPMPVLEPEPKLAPESEKEPEPKMAPESEHEPESEQELKPAAVSELKPESEPEPESIGTERTPCQRSENVVHLKNHITKLCCFSFTFTPIKHVVGYYKTYKDCHMNGIIFITKQQTEVCADPEDSWVQNLMRDLGSPITEMPVPNSEADTEPKLRIEYLNPKLSTATRRAESLRVFRRLPVCIQQI</sequence>
<dbReference type="InterPro" id="IPR001811">
    <property type="entry name" value="Chemokine_IL8-like_dom"/>
</dbReference>
<comment type="subcellular location">
    <subcellularLocation>
        <location evidence="1">Secreted</location>
    </subcellularLocation>
</comment>
<keyword evidence="2" id="KW-0202">Cytokine</keyword>
<evidence type="ECO:0000256" key="4">
    <source>
        <dbReference type="ARBA" id="ARBA00022729"/>
    </source>
</evidence>
<dbReference type="Gene3D" id="2.40.50.40">
    <property type="match status" value="1"/>
</dbReference>
<proteinExistence type="predicted"/>
<dbReference type="Proteomes" id="UP001059041">
    <property type="component" value="Linkage Group LG15"/>
</dbReference>
<dbReference type="AlphaFoldDB" id="A0A9W7WFV6"/>
<dbReference type="SUPFAM" id="SSF54117">
    <property type="entry name" value="Interleukin 8-like chemokines"/>
    <property type="match status" value="1"/>
</dbReference>
<dbReference type="SMART" id="SM00199">
    <property type="entry name" value="SCY"/>
    <property type="match status" value="1"/>
</dbReference>
<dbReference type="InterPro" id="IPR036048">
    <property type="entry name" value="Interleukin_8-like_sf"/>
</dbReference>
<dbReference type="EMBL" id="JAFHDT010000015">
    <property type="protein sequence ID" value="KAI7799982.1"/>
    <property type="molecule type" value="Genomic_DNA"/>
</dbReference>
<comment type="caution">
    <text evidence="7">The sequence shown here is derived from an EMBL/GenBank/DDBJ whole genome shotgun (WGS) entry which is preliminary data.</text>
</comment>
<evidence type="ECO:0000259" key="6">
    <source>
        <dbReference type="SMART" id="SM00199"/>
    </source>
</evidence>
<gene>
    <name evidence="7" type="ORF">IRJ41_020128</name>
</gene>
<organism evidence="7 8">
    <name type="scientific">Triplophysa rosa</name>
    <name type="common">Cave loach</name>
    <dbReference type="NCBI Taxonomy" id="992332"/>
    <lineage>
        <taxon>Eukaryota</taxon>
        <taxon>Metazoa</taxon>
        <taxon>Chordata</taxon>
        <taxon>Craniata</taxon>
        <taxon>Vertebrata</taxon>
        <taxon>Euteleostomi</taxon>
        <taxon>Actinopterygii</taxon>
        <taxon>Neopterygii</taxon>
        <taxon>Teleostei</taxon>
        <taxon>Ostariophysi</taxon>
        <taxon>Cypriniformes</taxon>
        <taxon>Nemacheilidae</taxon>
        <taxon>Triplophysa</taxon>
    </lineage>
</organism>
<keyword evidence="4" id="KW-0732">Signal</keyword>
<dbReference type="Pfam" id="PF00048">
    <property type="entry name" value="IL8"/>
    <property type="match status" value="1"/>
</dbReference>
<evidence type="ECO:0000256" key="5">
    <source>
        <dbReference type="SAM" id="MobiDB-lite"/>
    </source>
</evidence>
<evidence type="ECO:0000256" key="3">
    <source>
        <dbReference type="ARBA" id="ARBA00022525"/>
    </source>
</evidence>
<evidence type="ECO:0000313" key="8">
    <source>
        <dbReference type="Proteomes" id="UP001059041"/>
    </source>
</evidence>
<evidence type="ECO:0000256" key="2">
    <source>
        <dbReference type="ARBA" id="ARBA00022514"/>
    </source>
</evidence>
<feature type="compositionally biased region" description="Basic and acidic residues" evidence="5">
    <location>
        <begin position="67"/>
        <end position="97"/>
    </location>
</feature>
<evidence type="ECO:0000256" key="1">
    <source>
        <dbReference type="ARBA" id="ARBA00004613"/>
    </source>
</evidence>
<dbReference type="CDD" id="cd00272">
    <property type="entry name" value="Chemokine_CC"/>
    <property type="match status" value="1"/>
</dbReference>
<feature type="compositionally biased region" description="Basic and acidic residues" evidence="5">
    <location>
        <begin position="7"/>
        <end position="21"/>
    </location>
</feature>
<feature type="region of interest" description="Disordered" evidence="5">
    <location>
        <begin position="1"/>
        <end position="122"/>
    </location>
</feature>
<feature type="non-terminal residue" evidence="7">
    <location>
        <position position="245"/>
    </location>
</feature>
<name>A0A9W7WFV6_TRIRA</name>
<dbReference type="GO" id="GO:0008009">
    <property type="term" value="F:chemokine activity"/>
    <property type="evidence" value="ECO:0007669"/>
    <property type="project" value="InterPro"/>
</dbReference>
<dbReference type="PANTHER" id="PTHR12015:SF183">
    <property type="entry name" value="C-C MOTIF CHEMOKINE 3"/>
    <property type="match status" value="1"/>
</dbReference>
<reference evidence="7" key="1">
    <citation type="submission" date="2021-02" db="EMBL/GenBank/DDBJ databases">
        <title>Comparative genomics reveals that relaxation of natural selection precedes convergent phenotypic evolution of cavefish.</title>
        <authorList>
            <person name="Peng Z."/>
        </authorList>
    </citation>
    <scope>NUCLEOTIDE SEQUENCE</scope>
    <source>
        <tissue evidence="7">Muscle</tissue>
    </source>
</reference>
<dbReference type="PANTHER" id="PTHR12015">
    <property type="entry name" value="SMALL INDUCIBLE CYTOKINE A"/>
    <property type="match status" value="1"/>
</dbReference>